<dbReference type="AlphaFoldDB" id="A0ABD3IFY7"/>
<accession>A0ABD3IFY7</accession>
<keyword evidence="2" id="KW-1185">Reference proteome</keyword>
<sequence>MKRCVMAQTDFREAESQHLYSDCRYHWTPEPDSFVNGVGLEYPEIPDREMDPECSSDCFEKAERCSREPTVGGDVPTYMQKIVPSSSNRKTLLVYPHRSEKRPVKRDHIQNLVERYVILEPLHSLSYAGLEYLESCLSFESILDKLETAGGDPSQSRSRALALRLLLRLPSQADRELEGQPASSVNHSMRNRIHFNIKSKHYRVLTPRCDTTIIQQLGRTGAIVLLQKFLRGRAKMISLEKMKARWEETYDELNGLHRTYQPEGVRSLMDLNTSITEREIVKTLVGQFLGVMIESLVISTTSSPIVGNWWKKAKSRGK</sequence>
<evidence type="ECO:0000313" key="2">
    <source>
        <dbReference type="Proteomes" id="UP001633002"/>
    </source>
</evidence>
<organism evidence="1 2">
    <name type="scientific">Riccia sorocarpa</name>
    <dbReference type="NCBI Taxonomy" id="122646"/>
    <lineage>
        <taxon>Eukaryota</taxon>
        <taxon>Viridiplantae</taxon>
        <taxon>Streptophyta</taxon>
        <taxon>Embryophyta</taxon>
        <taxon>Marchantiophyta</taxon>
        <taxon>Marchantiopsida</taxon>
        <taxon>Marchantiidae</taxon>
        <taxon>Marchantiales</taxon>
        <taxon>Ricciaceae</taxon>
        <taxon>Riccia</taxon>
    </lineage>
</organism>
<protein>
    <submittedName>
        <fullName evidence="1">Uncharacterized protein</fullName>
    </submittedName>
</protein>
<proteinExistence type="predicted"/>
<comment type="caution">
    <text evidence="1">The sequence shown here is derived from an EMBL/GenBank/DDBJ whole genome shotgun (WGS) entry which is preliminary data.</text>
</comment>
<dbReference type="EMBL" id="JBJQOH010000001">
    <property type="protein sequence ID" value="KAL3701171.1"/>
    <property type="molecule type" value="Genomic_DNA"/>
</dbReference>
<evidence type="ECO:0000313" key="1">
    <source>
        <dbReference type="EMBL" id="KAL3701171.1"/>
    </source>
</evidence>
<gene>
    <name evidence="1" type="ORF">R1sor_019193</name>
</gene>
<dbReference type="Proteomes" id="UP001633002">
    <property type="component" value="Unassembled WGS sequence"/>
</dbReference>
<name>A0ABD3IFY7_9MARC</name>
<reference evidence="1 2" key="1">
    <citation type="submission" date="2024-09" db="EMBL/GenBank/DDBJ databases">
        <title>Chromosome-scale assembly of Riccia sorocarpa.</title>
        <authorList>
            <person name="Paukszto L."/>
        </authorList>
    </citation>
    <scope>NUCLEOTIDE SEQUENCE [LARGE SCALE GENOMIC DNA]</scope>
    <source>
        <strain evidence="1">LP-2024</strain>
        <tissue evidence="1">Aerial parts of the thallus</tissue>
    </source>
</reference>